<name>A9NYT7_PICSI</name>
<reference evidence="7" key="2">
    <citation type="submission" date="2009-02" db="EMBL/GenBank/DDBJ databases">
        <title>Full length sequence-verified cDNA sequences from Sitka spruce (Picea sitchensis).</title>
        <authorList>
            <person name="Reid K.E."/>
            <person name="Liao N."/>
            <person name="Ralph S."/>
            <person name="Kolosova N."/>
            <person name="Oddy C."/>
            <person name="Moore R."/>
            <person name="Mayo M."/>
            <person name="Wagner S."/>
            <person name="King J."/>
            <person name="Yanchuk A."/>
            <person name="Holt R."/>
            <person name="Jones S."/>
            <person name="Marra M."/>
            <person name="Ritland C.E."/>
            <person name="Ritland K."/>
            <person name="Bohlmann J."/>
        </authorList>
    </citation>
    <scope>NUCLEOTIDE SEQUENCE</scope>
    <source>
        <tissue evidence="7">Buds collected with no treatment. Collection October 2007</tissue>
    </source>
</reference>
<dbReference type="EMBL" id="BT071732">
    <property type="protein sequence ID" value="ACN41181.1"/>
    <property type="molecule type" value="mRNA"/>
</dbReference>
<dbReference type="PANTHER" id="PTHR33136">
    <property type="entry name" value="RAPID ALKALINIZATION FACTOR-LIKE"/>
    <property type="match status" value="1"/>
</dbReference>
<evidence type="ECO:0000256" key="1">
    <source>
        <dbReference type="ARBA" id="ARBA00009178"/>
    </source>
</evidence>
<dbReference type="Pfam" id="PF05498">
    <property type="entry name" value="RALF"/>
    <property type="match status" value="1"/>
</dbReference>
<accession>A9NYT7</accession>
<reference evidence="6" key="1">
    <citation type="journal article" date="2008" name="BMC Genomics">
        <title>A conifer genomics resource of 200,000 spruce (Picea spp.) ESTs and 6,464 high-quality, sequence-finished full-length cDNAs for Sitka spruce (Picea sitchensis).</title>
        <authorList>
            <person name="Ralph S.G."/>
            <person name="Chun H.J."/>
            <person name="Kolosova N."/>
            <person name="Cooper D."/>
            <person name="Oddy C."/>
            <person name="Ritland C.E."/>
            <person name="Kirkpatrick R."/>
            <person name="Moore R."/>
            <person name="Barber S."/>
            <person name="Holt R.A."/>
            <person name="Jones S.J."/>
            <person name="Marra M.A."/>
            <person name="Douglas C.J."/>
            <person name="Ritland K."/>
            <person name="Bohlmann J."/>
        </authorList>
    </citation>
    <scope>NUCLEOTIDE SEQUENCE</scope>
    <source>
        <tissue evidence="6">Green portion of the leader tissue</tissue>
    </source>
</reference>
<organism evidence="6">
    <name type="scientific">Picea sitchensis</name>
    <name type="common">Sitka spruce</name>
    <name type="synonym">Pinus sitchensis</name>
    <dbReference type="NCBI Taxonomy" id="3332"/>
    <lineage>
        <taxon>Eukaryota</taxon>
        <taxon>Viridiplantae</taxon>
        <taxon>Streptophyta</taxon>
        <taxon>Embryophyta</taxon>
        <taxon>Tracheophyta</taxon>
        <taxon>Spermatophyta</taxon>
        <taxon>Pinopsida</taxon>
        <taxon>Pinidae</taxon>
        <taxon>Conifers I</taxon>
        <taxon>Pinales</taxon>
        <taxon>Pinaceae</taxon>
        <taxon>Picea</taxon>
    </lineage>
</organism>
<dbReference type="AlphaFoldDB" id="A9NYT7"/>
<evidence type="ECO:0000313" key="7">
    <source>
        <dbReference type="EMBL" id="ACN41181.1"/>
    </source>
</evidence>
<proteinExistence type="evidence at transcript level"/>
<dbReference type="OMA" id="CSHKGAS"/>
<keyword evidence="2" id="KW-0372">Hormone</keyword>
<evidence type="ECO:0000256" key="5">
    <source>
        <dbReference type="SAM" id="SignalP"/>
    </source>
</evidence>
<dbReference type="EMBL" id="EF086538">
    <property type="protein sequence ID" value="ABK25798.1"/>
    <property type="molecule type" value="mRNA"/>
</dbReference>
<dbReference type="PANTHER" id="PTHR33136:SF6">
    <property type="entry name" value="PROTEIN RALF-LIKE 34"/>
    <property type="match status" value="1"/>
</dbReference>
<keyword evidence="4" id="KW-1015">Disulfide bond</keyword>
<dbReference type="GO" id="GO:0009506">
    <property type="term" value="C:plasmodesma"/>
    <property type="evidence" value="ECO:0007669"/>
    <property type="project" value="TreeGrafter"/>
</dbReference>
<evidence type="ECO:0000256" key="2">
    <source>
        <dbReference type="ARBA" id="ARBA00022702"/>
    </source>
</evidence>
<keyword evidence="3 5" id="KW-0732">Signal</keyword>
<sequence>MGKAIFFFAGLLLLSVLSADLIGSAAGSEMDAWGVLWDSKPRPRCEGLIGECFEEDEMQMDSEINRRFLAGRTYISYAALRANSVPCSKRGSSYYNCRSTSQANPYQRSCTTITRCARSTS</sequence>
<evidence type="ECO:0000256" key="3">
    <source>
        <dbReference type="ARBA" id="ARBA00022729"/>
    </source>
</evidence>
<evidence type="ECO:0000313" key="6">
    <source>
        <dbReference type="EMBL" id="ABK25798.1"/>
    </source>
</evidence>
<protein>
    <recommendedName>
        <fullName evidence="8">Rapid alkalinization factor-like protein</fullName>
    </recommendedName>
</protein>
<feature type="signal peptide" evidence="5">
    <location>
        <begin position="1"/>
        <end position="27"/>
    </location>
</feature>
<evidence type="ECO:0008006" key="8">
    <source>
        <dbReference type="Google" id="ProtNLM"/>
    </source>
</evidence>
<dbReference type="GO" id="GO:0005179">
    <property type="term" value="F:hormone activity"/>
    <property type="evidence" value="ECO:0007669"/>
    <property type="project" value="UniProtKB-KW"/>
</dbReference>
<feature type="chain" id="PRO_5010821387" description="Rapid alkalinization factor-like protein" evidence="5">
    <location>
        <begin position="28"/>
        <end position="121"/>
    </location>
</feature>
<comment type="similarity">
    <text evidence="1">Belongs to the plant rapid alkalinization factor (RALF) family.</text>
</comment>
<evidence type="ECO:0000256" key="4">
    <source>
        <dbReference type="ARBA" id="ARBA00023157"/>
    </source>
</evidence>
<dbReference type="InterPro" id="IPR008801">
    <property type="entry name" value="RALF"/>
</dbReference>
<dbReference type="GO" id="GO:0019722">
    <property type="term" value="P:calcium-mediated signaling"/>
    <property type="evidence" value="ECO:0007669"/>
    <property type="project" value="TreeGrafter"/>
</dbReference>